<dbReference type="Pfam" id="PF10544">
    <property type="entry name" value="T5orf172"/>
    <property type="match status" value="1"/>
</dbReference>
<evidence type="ECO:0000256" key="1">
    <source>
        <dbReference type="SAM" id="MobiDB-lite"/>
    </source>
</evidence>
<dbReference type="InterPro" id="IPR053006">
    <property type="entry name" value="Meiosis_regulatory"/>
</dbReference>
<feature type="region of interest" description="Disordered" evidence="1">
    <location>
        <begin position="37"/>
        <end position="108"/>
    </location>
</feature>
<name>A0A8H7ZBH8_9ASCO</name>
<dbReference type="GeneID" id="93652157"/>
<dbReference type="AlphaFoldDB" id="A0A8H7ZBH8"/>
<feature type="compositionally biased region" description="Basic and acidic residues" evidence="1">
    <location>
        <begin position="39"/>
        <end position="64"/>
    </location>
</feature>
<dbReference type="EMBL" id="JAEOAQ010000004">
    <property type="protein sequence ID" value="KAG5418810.1"/>
    <property type="molecule type" value="Genomic_DNA"/>
</dbReference>
<dbReference type="PANTHER" id="PTHR28094:SF1">
    <property type="entry name" value="MEIOTICALLY UP-REGULATED GENE 113 PROTEIN"/>
    <property type="match status" value="1"/>
</dbReference>
<feature type="domain" description="Bacteriophage T5 Orf172 DNA-binding" evidence="2">
    <location>
        <begin position="174"/>
        <end position="320"/>
    </location>
</feature>
<evidence type="ECO:0000259" key="2">
    <source>
        <dbReference type="Pfam" id="PF10544"/>
    </source>
</evidence>
<evidence type="ECO:0000313" key="4">
    <source>
        <dbReference type="Proteomes" id="UP000669133"/>
    </source>
</evidence>
<proteinExistence type="predicted"/>
<evidence type="ECO:0000313" key="3">
    <source>
        <dbReference type="EMBL" id="KAG5418810.1"/>
    </source>
</evidence>
<comment type="caution">
    <text evidence="3">The sequence shown here is derived from an EMBL/GenBank/DDBJ whole genome shotgun (WGS) entry which is preliminary data.</text>
</comment>
<sequence>MKQVYQCSGITQKGQRCKRTVKVDRGYCSYHVSQGSTLAKHDQYRKQRIDESPRRKSGNKESPHKMVGVKRPVREQYIIPGQFDSDQSKRDAQSSHRFSGGRPPPANHIVHDYNTFSDNKPTYVKQKGGKGYIYVYTMQNFLNPPKGWTFKVKNIPNTSTRNKDKWIKFKSRSSPYILIKVGMTTQLPNVRIKQWENKCKHELVNLGPHNEHLVKHRLHWWQKFLCLSIDDDDDTGMRLSRFKKDGFYCEENVSVVESMIHKQLRKKYGKGDVYCSGCVPDDELIKNKHKEKVPLQNNYNVHVEWFLIPKEDLRDVYRLIDQTCRSVG</sequence>
<dbReference type="OrthoDB" id="4074785at2759"/>
<dbReference type="InterPro" id="IPR018306">
    <property type="entry name" value="Phage_T5_Orf172_DNA-bd"/>
</dbReference>
<dbReference type="Proteomes" id="UP000669133">
    <property type="component" value="Unassembled WGS sequence"/>
</dbReference>
<reference evidence="3 4" key="1">
    <citation type="submission" date="2020-12" db="EMBL/GenBank/DDBJ databases">
        <title>Effect of drift, selection, and recombination on the evolution of hybrid genomes in Candida yeast pathogens.</title>
        <authorList>
            <person name="Mixao V."/>
            <person name="Ksiezopolska E."/>
            <person name="Saus E."/>
            <person name="Boekhout T."/>
            <person name="Gacser A."/>
            <person name="Gabaldon T."/>
        </authorList>
    </citation>
    <scope>NUCLEOTIDE SEQUENCE [LARGE SCALE GENOMIC DNA]</scope>
    <source>
        <strain evidence="3 4">BP57</strain>
    </source>
</reference>
<protein>
    <recommendedName>
        <fullName evidence="2">Bacteriophage T5 Orf172 DNA-binding domain-containing protein</fullName>
    </recommendedName>
</protein>
<gene>
    <name evidence="3" type="ORF">I9W82_003528</name>
</gene>
<dbReference type="RefSeq" id="XP_067547926.1">
    <property type="nucleotide sequence ID" value="XM_067692503.1"/>
</dbReference>
<organism evidence="3 4">
    <name type="scientific">Candida metapsilosis</name>
    <dbReference type="NCBI Taxonomy" id="273372"/>
    <lineage>
        <taxon>Eukaryota</taxon>
        <taxon>Fungi</taxon>
        <taxon>Dikarya</taxon>
        <taxon>Ascomycota</taxon>
        <taxon>Saccharomycotina</taxon>
        <taxon>Pichiomycetes</taxon>
        <taxon>Debaryomycetaceae</taxon>
        <taxon>Candida/Lodderomyces clade</taxon>
        <taxon>Candida</taxon>
    </lineage>
</organism>
<accession>A0A8H7ZBH8</accession>
<keyword evidence="4" id="KW-1185">Reference proteome</keyword>
<dbReference type="PANTHER" id="PTHR28094">
    <property type="entry name" value="MEIOTICALLY UP-REGULATED GENE 113 PROTEIN"/>
    <property type="match status" value="1"/>
</dbReference>